<name>A0A6A4I603_9AGAR</name>
<dbReference type="PANTHER" id="PTHR46628">
    <property type="entry name" value="PIRNA BIOGENESIS PROTEIN EXD1"/>
    <property type="match status" value="1"/>
</dbReference>
<evidence type="ECO:0000313" key="3">
    <source>
        <dbReference type="EMBL" id="KAE9406139.1"/>
    </source>
</evidence>
<feature type="compositionally biased region" description="Basic and acidic residues" evidence="1">
    <location>
        <begin position="338"/>
        <end position="348"/>
    </location>
</feature>
<dbReference type="Proteomes" id="UP000799118">
    <property type="component" value="Unassembled WGS sequence"/>
</dbReference>
<proteinExistence type="predicted"/>
<gene>
    <name evidence="3" type="ORF">BT96DRAFT_811333</name>
</gene>
<dbReference type="Gene3D" id="3.30.420.10">
    <property type="entry name" value="Ribonuclease H-like superfamily/Ribonuclease H"/>
    <property type="match status" value="1"/>
</dbReference>
<dbReference type="InterPro" id="IPR052144">
    <property type="entry name" value="piRNA_biogenesis_EXD1"/>
</dbReference>
<dbReference type="OrthoDB" id="26838at2759"/>
<reference evidence="3" key="1">
    <citation type="journal article" date="2019" name="Environ. Microbiol.">
        <title>Fungal ecological strategies reflected in gene transcription - a case study of two litter decomposers.</title>
        <authorList>
            <person name="Barbi F."/>
            <person name="Kohler A."/>
            <person name="Barry K."/>
            <person name="Baskaran P."/>
            <person name="Daum C."/>
            <person name="Fauchery L."/>
            <person name="Ihrmark K."/>
            <person name="Kuo A."/>
            <person name="LaButti K."/>
            <person name="Lipzen A."/>
            <person name="Morin E."/>
            <person name="Grigoriev I.V."/>
            <person name="Henrissat B."/>
            <person name="Lindahl B."/>
            <person name="Martin F."/>
        </authorList>
    </citation>
    <scope>NUCLEOTIDE SEQUENCE</scope>
    <source>
        <strain evidence="3">JB14</strain>
    </source>
</reference>
<feature type="region of interest" description="Disordered" evidence="1">
    <location>
        <begin position="338"/>
        <end position="366"/>
    </location>
</feature>
<organism evidence="3 4">
    <name type="scientific">Gymnopus androsaceus JB14</name>
    <dbReference type="NCBI Taxonomy" id="1447944"/>
    <lineage>
        <taxon>Eukaryota</taxon>
        <taxon>Fungi</taxon>
        <taxon>Dikarya</taxon>
        <taxon>Basidiomycota</taxon>
        <taxon>Agaricomycotina</taxon>
        <taxon>Agaricomycetes</taxon>
        <taxon>Agaricomycetidae</taxon>
        <taxon>Agaricales</taxon>
        <taxon>Marasmiineae</taxon>
        <taxon>Omphalotaceae</taxon>
        <taxon>Gymnopus</taxon>
    </lineage>
</organism>
<evidence type="ECO:0000256" key="1">
    <source>
        <dbReference type="SAM" id="MobiDB-lite"/>
    </source>
</evidence>
<accession>A0A6A4I603</accession>
<dbReference type="Pfam" id="PF01612">
    <property type="entry name" value="DNA_pol_A_exo1"/>
    <property type="match status" value="1"/>
</dbReference>
<dbReference type="GO" id="GO:0003676">
    <property type="term" value="F:nucleic acid binding"/>
    <property type="evidence" value="ECO:0007669"/>
    <property type="project" value="InterPro"/>
</dbReference>
<dbReference type="InterPro" id="IPR002562">
    <property type="entry name" value="3'-5'_exonuclease_dom"/>
</dbReference>
<evidence type="ECO:0000259" key="2">
    <source>
        <dbReference type="Pfam" id="PF01612"/>
    </source>
</evidence>
<keyword evidence="4" id="KW-1185">Reference proteome</keyword>
<dbReference type="SUPFAM" id="SSF53098">
    <property type="entry name" value="Ribonuclease H-like"/>
    <property type="match status" value="1"/>
</dbReference>
<dbReference type="InterPro" id="IPR012337">
    <property type="entry name" value="RNaseH-like_sf"/>
</dbReference>
<sequence length="366" mass="41062">MSKPAESSKNELTERLAKLNIDPTRLTKTPEYNLCDTEASFSSAVSLLQTCSSIAIDCEGLNLGRDGGTLSLVCIRPTSPQKDQNFLFDILALTCSLQPLFDLLTNQDILKILYDGRMDFSALYHGFGVKLVNVIDLQLADVKSRYVRGETRERQSQRQRRCFSFKQVNVPRNAYKYDDVHVLQGLGPCLVDHQCMSTSPKKHVDHETWKERPLSPQHLQYAAHDVVLIDILHSCFLQDGYIDSELPSQSQLYVSLWSDAPPHPDNIFRSHPLLPLDILKTSPSSPKMTCPGCARLLSLPCFPIRVGQSIPAHLANHCSICIAVPQWLHRLQVRKEQREKQKDLKESGSMRGESATILGGPGEKCV</sequence>
<evidence type="ECO:0000313" key="4">
    <source>
        <dbReference type="Proteomes" id="UP000799118"/>
    </source>
</evidence>
<dbReference type="GO" id="GO:1990923">
    <property type="term" value="C:PET complex"/>
    <property type="evidence" value="ECO:0007669"/>
    <property type="project" value="TreeGrafter"/>
</dbReference>
<feature type="domain" description="3'-5' exonuclease" evidence="2">
    <location>
        <begin position="35"/>
        <end position="229"/>
    </location>
</feature>
<dbReference type="PANTHER" id="PTHR46628:SF1">
    <property type="entry name" value="PIRNA BIOGENESIS PROTEIN EXD1"/>
    <property type="match status" value="1"/>
</dbReference>
<dbReference type="GO" id="GO:0008408">
    <property type="term" value="F:3'-5' exonuclease activity"/>
    <property type="evidence" value="ECO:0007669"/>
    <property type="project" value="InterPro"/>
</dbReference>
<dbReference type="EMBL" id="ML769404">
    <property type="protein sequence ID" value="KAE9406139.1"/>
    <property type="molecule type" value="Genomic_DNA"/>
</dbReference>
<dbReference type="GO" id="GO:0006139">
    <property type="term" value="P:nucleobase-containing compound metabolic process"/>
    <property type="evidence" value="ECO:0007669"/>
    <property type="project" value="InterPro"/>
</dbReference>
<protein>
    <recommendedName>
        <fullName evidence="2">3'-5' exonuclease domain-containing protein</fullName>
    </recommendedName>
</protein>
<dbReference type="InterPro" id="IPR036397">
    <property type="entry name" value="RNaseH_sf"/>
</dbReference>
<dbReference type="AlphaFoldDB" id="A0A6A4I603"/>